<accession>A0A6B3LRQ1</accession>
<dbReference type="EMBL" id="JAAGWD010000001">
    <property type="protein sequence ID" value="NEM96174.1"/>
    <property type="molecule type" value="Genomic_DNA"/>
</dbReference>
<comment type="caution">
    <text evidence="1">The sequence shown here is derived from an EMBL/GenBank/DDBJ whole genome shotgun (WGS) entry which is preliminary data.</text>
</comment>
<sequence>MIRYTLNGEKRTCKTQWHEVTLGEYLQVLLAESDTEAVSVLTGLSTGELQQAGEQVTTLLEAAQMLLASEPSGHKPAWLMLDLGQDNVGKLELCRHYLREHAVQSEQAYPYLYAVYAWPEQYNRLLAISGAGFPAPLVEKAKALPVTETVGALAHILSENERLIERYKPILAKEPTEEQLMAGIGKFEKYGFLPTLLNKAGHVPADQEAVLDTPAYAFYQALCIDTERGEYEEKYHKILSEKQ</sequence>
<evidence type="ECO:0000313" key="1">
    <source>
        <dbReference type="EMBL" id="NEM96174.1"/>
    </source>
</evidence>
<dbReference type="RefSeq" id="WP_163910948.1">
    <property type="nucleotide sequence ID" value="NZ_JAAGWD010000001.1"/>
</dbReference>
<gene>
    <name evidence="1" type="ORF">GXP69_00580</name>
</gene>
<evidence type="ECO:0000313" key="2">
    <source>
        <dbReference type="Proteomes" id="UP000474777"/>
    </source>
</evidence>
<dbReference type="AlphaFoldDB" id="A0A6B3LRQ1"/>
<reference evidence="1 2" key="1">
    <citation type="submission" date="2020-02" db="EMBL/GenBank/DDBJ databases">
        <authorList>
            <person name="Kim M.K."/>
        </authorList>
    </citation>
    <scope>NUCLEOTIDE SEQUENCE [LARGE SCALE GENOMIC DNA]</scope>
    <source>
        <strain evidence="1 2">BT327</strain>
    </source>
</reference>
<proteinExistence type="predicted"/>
<organism evidence="1 2">
    <name type="scientific">Pontibacter burrus</name>
    <dbReference type="NCBI Taxonomy" id="2704466"/>
    <lineage>
        <taxon>Bacteria</taxon>
        <taxon>Pseudomonadati</taxon>
        <taxon>Bacteroidota</taxon>
        <taxon>Cytophagia</taxon>
        <taxon>Cytophagales</taxon>
        <taxon>Hymenobacteraceae</taxon>
        <taxon>Pontibacter</taxon>
    </lineage>
</organism>
<dbReference type="Proteomes" id="UP000474777">
    <property type="component" value="Unassembled WGS sequence"/>
</dbReference>
<keyword evidence="2" id="KW-1185">Reference proteome</keyword>
<protein>
    <submittedName>
        <fullName evidence="1">Uncharacterized protein</fullName>
    </submittedName>
</protein>
<name>A0A6B3LRQ1_9BACT</name>